<name>A0A6J5MGB4_9CAUD</name>
<evidence type="ECO:0000313" key="3">
    <source>
        <dbReference type="EMBL" id="CAB4212703.1"/>
    </source>
</evidence>
<reference evidence="1" key="1">
    <citation type="submission" date="2020-04" db="EMBL/GenBank/DDBJ databases">
        <authorList>
            <person name="Chiriac C."/>
            <person name="Salcher M."/>
            <person name="Ghai R."/>
            <person name="Kavagutti S V."/>
        </authorList>
    </citation>
    <scope>NUCLEOTIDE SEQUENCE</scope>
</reference>
<protein>
    <submittedName>
        <fullName evidence="1">Uncharacterized protein</fullName>
    </submittedName>
</protein>
<accession>A0A6J5MGB4</accession>
<evidence type="ECO:0000313" key="2">
    <source>
        <dbReference type="EMBL" id="CAB4182660.1"/>
    </source>
</evidence>
<dbReference type="EMBL" id="LR797389">
    <property type="protein sequence ID" value="CAB4212703.1"/>
    <property type="molecule type" value="Genomic_DNA"/>
</dbReference>
<gene>
    <name evidence="2" type="ORF">UFOVP1089_14</name>
    <name evidence="3" type="ORF">UFOVP1443_33</name>
    <name evidence="1" type="ORF">UFOVP459_71</name>
</gene>
<sequence length="70" mass="8208">MNTKENSSPCIWLERNKEKGNYTTFCDYKIQLTPGTVEDCEYKFCPFCGDYILVTNHLDSPINMFEVNEE</sequence>
<proteinExistence type="predicted"/>
<organism evidence="1">
    <name type="scientific">uncultured Caudovirales phage</name>
    <dbReference type="NCBI Taxonomy" id="2100421"/>
    <lineage>
        <taxon>Viruses</taxon>
        <taxon>Duplodnaviria</taxon>
        <taxon>Heunggongvirae</taxon>
        <taxon>Uroviricota</taxon>
        <taxon>Caudoviricetes</taxon>
        <taxon>Peduoviridae</taxon>
        <taxon>Maltschvirus</taxon>
        <taxon>Maltschvirus maltsch</taxon>
    </lineage>
</organism>
<dbReference type="EMBL" id="LR797029">
    <property type="protein sequence ID" value="CAB4182660.1"/>
    <property type="molecule type" value="Genomic_DNA"/>
</dbReference>
<dbReference type="EMBL" id="LR796424">
    <property type="protein sequence ID" value="CAB4144857.1"/>
    <property type="molecule type" value="Genomic_DNA"/>
</dbReference>
<evidence type="ECO:0000313" key="1">
    <source>
        <dbReference type="EMBL" id="CAB4144857.1"/>
    </source>
</evidence>